<dbReference type="AlphaFoldDB" id="A0A1R0WY27"/>
<reference evidence="9 10" key="1">
    <citation type="submission" date="2016-10" db="EMBL/GenBank/DDBJ databases">
        <title>Paenibacillus species isolates.</title>
        <authorList>
            <person name="Beno S.M."/>
        </authorList>
    </citation>
    <scope>NUCLEOTIDE SEQUENCE [LARGE SCALE GENOMIC DNA]</scope>
    <source>
        <strain evidence="9 10">FSL H7-0604</strain>
    </source>
</reference>
<dbReference type="InterPro" id="IPR036390">
    <property type="entry name" value="WH_DNA-bd_sf"/>
</dbReference>
<organism evidence="9 10">
    <name type="scientific">Paenibacillus odorifer</name>
    <dbReference type="NCBI Taxonomy" id="189426"/>
    <lineage>
        <taxon>Bacteria</taxon>
        <taxon>Bacillati</taxon>
        <taxon>Bacillota</taxon>
        <taxon>Bacilli</taxon>
        <taxon>Bacillales</taxon>
        <taxon>Paenibacillaceae</taxon>
        <taxon>Paenibacillus</taxon>
    </lineage>
</organism>
<dbReference type="PANTHER" id="PTHR46577:SF1">
    <property type="entry name" value="HTH-TYPE TRANSCRIPTIONAL REGULATORY PROTEIN GABR"/>
    <property type="match status" value="1"/>
</dbReference>
<dbReference type="GO" id="GO:0008483">
    <property type="term" value="F:transaminase activity"/>
    <property type="evidence" value="ECO:0007669"/>
    <property type="project" value="UniProtKB-KW"/>
</dbReference>
<protein>
    <recommendedName>
        <fullName evidence="8">HTH gntR-type domain-containing protein</fullName>
    </recommendedName>
</protein>
<dbReference type="CDD" id="cd07377">
    <property type="entry name" value="WHTH_GntR"/>
    <property type="match status" value="1"/>
</dbReference>
<evidence type="ECO:0000256" key="5">
    <source>
        <dbReference type="ARBA" id="ARBA00023015"/>
    </source>
</evidence>
<dbReference type="GO" id="GO:0030170">
    <property type="term" value="F:pyridoxal phosphate binding"/>
    <property type="evidence" value="ECO:0007669"/>
    <property type="project" value="InterPro"/>
</dbReference>
<evidence type="ECO:0000259" key="8">
    <source>
        <dbReference type="PROSITE" id="PS50949"/>
    </source>
</evidence>
<dbReference type="Pfam" id="PF00392">
    <property type="entry name" value="GntR"/>
    <property type="match status" value="1"/>
</dbReference>
<evidence type="ECO:0000256" key="4">
    <source>
        <dbReference type="ARBA" id="ARBA00022898"/>
    </source>
</evidence>
<sequence length="499" mass="55491">MKHELLITLDKQRPIPLSRQIYEQVRNAIHSGALSGGDSLPPSRTLANQLEVSRSVILQSYELLQAEGYLEMRKGAGTYIAGLPVEEKDPQDSENPYNFITKGPDFLTLNPSSIIENDLNTVLCNFRHGVPAWDAFPMDQWQKALMNACRRASPDTLGYGPVEGSLGLRQEIARLLRSTRSMPVVPEQIVITSGATQALDILSRIFVSKGDHVVVEDPSHNVVREIFSFAGAVVTPIRVDLEGISVDELQASCDHIKEGPHKKPKLAYVTPSHQFPFGVTLSMKRRVQLLEWAKANQAFIIEDDYDSEYRYEGPKLSSLAGLDVDGRVIYVGSFSKVLFPSLRIGYVVLPPTLIQPFLAVKWITDRMSSALDQEALAEFIQNGHYARHVTQMGKLYAARRACLVKSLDAEFGSRVRYYGEEAGLHLLIELESGADEHRIAELALRYGVRVYPASSYFVGSKPQGPVFLLGYSNLTENQIKMGVNRLMLAETEAAVSTRT</sequence>
<keyword evidence="3" id="KW-0808">Transferase</keyword>
<dbReference type="InterPro" id="IPR015421">
    <property type="entry name" value="PyrdxlP-dep_Trfase_major"/>
</dbReference>
<evidence type="ECO:0000256" key="1">
    <source>
        <dbReference type="ARBA" id="ARBA00001933"/>
    </source>
</evidence>
<keyword evidence="3" id="KW-0032">Aminotransferase</keyword>
<comment type="similarity">
    <text evidence="2">In the C-terminal section; belongs to the class-I pyridoxal-phosphate-dependent aminotransferase family.</text>
</comment>
<comment type="caution">
    <text evidence="9">The sequence shown here is derived from an EMBL/GenBank/DDBJ whole genome shotgun (WGS) entry which is preliminary data.</text>
</comment>
<dbReference type="InterPro" id="IPR004839">
    <property type="entry name" value="Aminotransferase_I/II_large"/>
</dbReference>
<gene>
    <name evidence="9" type="ORF">BJP51_30030</name>
</gene>
<evidence type="ECO:0000256" key="2">
    <source>
        <dbReference type="ARBA" id="ARBA00005384"/>
    </source>
</evidence>
<dbReference type="PRINTS" id="PR00035">
    <property type="entry name" value="HTHGNTR"/>
</dbReference>
<evidence type="ECO:0000313" key="9">
    <source>
        <dbReference type="EMBL" id="OMD24184.1"/>
    </source>
</evidence>
<dbReference type="InterPro" id="IPR000524">
    <property type="entry name" value="Tscrpt_reg_HTH_GntR"/>
</dbReference>
<feature type="domain" description="HTH gntR-type" evidence="8">
    <location>
        <begin position="15"/>
        <end position="83"/>
    </location>
</feature>
<dbReference type="Gene3D" id="1.10.10.10">
    <property type="entry name" value="Winged helix-like DNA-binding domain superfamily/Winged helix DNA-binding domain"/>
    <property type="match status" value="1"/>
</dbReference>
<keyword evidence="5" id="KW-0805">Transcription regulation</keyword>
<dbReference type="Pfam" id="PF00155">
    <property type="entry name" value="Aminotran_1_2"/>
    <property type="match status" value="1"/>
</dbReference>
<dbReference type="Gene3D" id="3.40.640.10">
    <property type="entry name" value="Type I PLP-dependent aspartate aminotransferase-like (Major domain)"/>
    <property type="match status" value="1"/>
</dbReference>
<keyword evidence="4" id="KW-0663">Pyridoxal phosphate</keyword>
<dbReference type="InterPro" id="IPR051446">
    <property type="entry name" value="HTH_trans_reg/aminotransferase"/>
</dbReference>
<evidence type="ECO:0000256" key="3">
    <source>
        <dbReference type="ARBA" id="ARBA00022576"/>
    </source>
</evidence>
<evidence type="ECO:0000256" key="6">
    <source>
        <dbReference type="ARBA" id="ARBA00023125"/>
    </source>
</evidence>
<dbReference type="PROSITE" id="PS50949">
    <property type="entry name" value="HTH_GNTR"/>
    <property type="match status" value="1"/>
</dbReference>
<comment type="cofactor">
    <cofactor evidence="1">
        <name>pyridoxal 5'-phosphate</name>
        <dbReference type="ChEBI" id="CHEBI:597326"/>
    </cofactor>
</comment>
<dbReference type="CDD" id="cd00609">
    <property type="entry name" value="AAT_like"/>
    <property type="match status" value="1"/>
</dbReference>
<evidence type="ECO:0000256" key="7">
    <source>
        <dbReference type="ARBA" id="ARBA00023163"/>
    </source>
</evidence>
<dbReference type="GO" id="GO:0003700">
    <property type="term" value="F:DNA-binding transcription factor activity"/>
    <property type="evidence" value="ECO:0007669"/>
    <property type="project" value="InterPro"/>
</dbReference>
<dbReference type="SUPFAM" id="SSF53383">
    <property type="entry name" value="PLP-dependent transferases"/>
    <property type="match status" value="1"/>
</dbReference>
<dbReference type="SUPFAM" id="SSF46785">
    <property type="entry name" value="Winged helix' DNA-binding domain"/>
    <property type="match status" value="1"/>
</dbReference>
<dbReference type="InterPro" id="IPR015424">
    <property type="entry name" value="PyrdxlP-dep_Trfase"/>
</dbReference>
<name>A0A1R0WY27_9BACL</name>
<proteinExistence type="inferred from homology"/>
<keyword evidence="6" id="KW-0238">DNA-binding</keyword>
<accession>A0A1R0WY27</accession>
<keyword evidence="7" id="KW-0804">Transcription</keyword>
<dbReference type="PANTHER" id="PTHR46577">
    <property type="entry name" value="HTH-TYPE TRANSCRIPTIONAL REGULATORY PROTEIN GABR"/>
    <property type="match status" value="1"/>
</dbReference>
<evidence type="ECO:0000313" key="10">
    <source>
        <dbReference type="Proteomes" id="UP000187465"/>
    </source>
</evidence>
<dbReference type="Proteomes" id="UP000187465">
    <property type="component" value="Unassembled WGS sequence"/>
</dbReference>
<dbReference type="SMART" id="SM00345">
    <property type="entry name" value="HTH_GNTR"/>
    <property type="match status" value="1"/>
</dbReference>
<dbReference type="RefSeq" id="WP_036686715.1">
    <property type="nucleotide sequence ID" value="NZ_MKQP01000054.1"/>
</dbReference>
<dbReference type="GO" id="GO:0003677">
    <property type="term" value="F:DNA binding"/>
    <property type="evidence" value="ECO:0007669"/>
    <property type="project" value="UniProtKB-KW"/>
</dbReference>
<dbReference type="InterPro" id="IPR036388">
    <property type="entry name" value="WH-like_DNA-bd_sf"/>
</dbReference>
<dbReference type="EMBL" id="MKQP01000054">
    <property type="protein sequence ID" value="OMD24184.1"/>
    <property type="molecule type" value="Genomic_DNA"/>
</dbReference>